<keyword evidence="7" id="KW-1185">Reference proteome</keyword>
<evidence type="ECO:0000313" key="7">
    <source>
        <dbReference type="Proteomes" id="UP000449710"/>
    </source>
</evidence>
<keyword evidence="4 5" id="KW-0472">Membrane</keyword>
<feature type="transmembrane region" description="Helical" evidence="5">
    <location>
        <begin position="63"/>
        <end position="81"/>
    </location>
</feature>
<feature type="transmembrane region" description="Helical" evidence="5">
    <location>
        <begin position="6"/>
        <end position="26"/>
    </location>
</feature>
<dbReference type="RefSeq" id="WP_160719526.1">
    <property type="nucleotide sequence ID" value="NZ_SUMG01000004.1"/>
</dbReference>
<feature type="transmembrane region" description="Helical" evidence="5">
    <location>
        <begin position="209"/>
        <end position="229"/>
    </location>
</feature>
<dbReference type="GO" id="GO:0016020">
    <property type="term" value="C:membrane"/>
    <property type="evidence" value="ECO:0007669"/>
    <property type="project" value="UniProtKB-SubCell"/>
</dbReference>
<evidence type="ECO:0000313" key="6">
    <source>
        <dbReference type="EMBL" id="NBG87747.1"/>
    </source>
</evidence>
<feature type="transmembrane region" description="Helical" evidence="5">
    <location>
        <begin position="33"/>
        <end position="51"/>
    </location>
</feature>
<dbReference type="Proteomes" id="UP000449710">
    <property type="component" value="Unassembled WGS sequence"/>
</dbReference>
<proteinExistence type="predicted"/>
<gene>
    <name evidence="6" type="ORF">ISALK_04465</name>
</gene>
<comment type="caution">
    <text evidence="6">The sequence shown here is derived from an EMBL/GenBank/DDBJ whole genome shotgun (WGS) entry which is preliminary data.</text>
</comment>
<protein>
    <submittedName>
        <fullName evidence="6">LrgB family protein</fullName>
    </submittedName>
</protein>
<evidence type="ECO:0000256" key="2">
    <source>
        <dbReference type="ARBA" id="ARBA00022692"/>
    </source>
</evidence>
<evidence type="ECO:0000256" key="4">
    <source>
        <dbReference type="ARBA" id="ARBA00023136"/>
    </source>
</evidence>
<keyword evidence="3 5" id="KW-1133">Transmembrane helix</keyword>
<accession>A0AA44BDB0</accession>
<dbReference type="EMBL" id="SUMG01000004">
    <property type="protein sequence ID" value="NBG87747.1"/>
    <property type="molecule type" value="Genomic_DNA"/>
</dbReference>
<evidence type="ECO:0000256" key="1">
    <source>
        <dbReference type="ARBA" id="ARBA00004141"/>
    </source>
</evidence>
<dbReference type="Pfam" id="PF04172">
    <property type="entry name" value="LrgB"/>
    <property type="match status" value="1"/>
</dbReference>
<evidence type="ECO:0000256" key="5">
    <source>
        <dbReference type="SAM" id="Phobius"/>
    </source>
</evidence>
<organism evidence="6 7">
    <name type="scientific">Isachenkonia alkalipeptolytica</name>
    <dbReference type="NCBI Taxonomy" id="2565777"/>
    <lineage>
        <taxon>Bacteria</taxon>
        <taxon>Bacillati</taxon>
        <taxon>Bacillota</taxon>
        <taxon>Clostridia</taxon>
        <taxon>Eubacteriales</taxon>
        <taxon>Clostridiaceae</taxon>
        <taxon>Isachenkonia</taxon>
    </lineage>
</organism>
<feature type="transmembrane region" description="Helical" evidence="5">
    <location>
        <begin position="149"/>
        <end position="169"/>
    </location>
</feature>
<dbReference type="AlphaFoldDB" id="A0AA44BDB0"/>
<comment type="subcellular location">
    <subcellularLocation>
        <location evidence="1">Membrane</location>
        <topology evidence="1">Multi-pass membrane protein</topology>
    </subcellularLocation>
</comment>
<reference evidence="6 7" key="1">
    <citation type="submission" date="2019-04" db="EMBL/GenBank/DDBJ databases">
        <title>Isachenkonia alkalipeptolytica gen. nov. sp. nov. a new anaerobic, alkiliphilic organothrophic bacterium capable to reduce synthesized ferrihydrite isolated from a soda lake.</title>
        <authorList>
            <person name="Toshchakov S.V."/>
            <person name="Zavarzina D.G."/>
            <person name="Zhilina T.N."/>
            <person name="Kostrikina N.A."/>
            <person name="Kublanov I.V."/>
        </authorList>
    </citation>
    <scope>NUCLEOTIDE SEQUENCE [LARGE SCALE GENOMIC DNA]</scope>
    <source>
        <strain evidence="6 7">Z-1701</strain>
    </source>
</reference>
<sequence length="230" mass="24456">MENLTSTPLFGILISLMAYQIGLVIFKRTKIQVLNPILTSALIIIGVLVMFDIPLENYEAGGDYILFLLGPATVVLAVPLYRQRELLVKYLFPILMGITVGAATSIVSVWFLSHALNIDQLAIISLLPKSVTTPIGFEIARQTGGNPALAVPAIVITGVTGAVVGPTVLRWFRIKEEVAQGVSMGTSAHGLGTAKAIEMGETQGAMSGLSIGVSGIITVVLVPLFLWIML</sequence>
<dbReference type="PANTHER" id="PTHR30249:SF0">
    <property type="entry name" value="PLASTIDAL GLYCOLATE_GLYCERATE TRANSLOCATOR 1, CHLOROPLASTIC"/>
    <property type="match status" value="1"/>
</dbReference>
<dbReference type="PANTHER" id="PTHR30249">
    <property type="entry name" value="PUTATIVE SEROTONIN TRANSPORTER"/>
    <property type="match status" value="1"/>
</dbReference>
<name>A0AA44BDB0_9CLOT</name>
<evidence type="ECO:0000256" key="3">
    <source>
        <dbReference type="ARBA" id="ARBA00022989"/>
    </source>
</evidence>
<keyword evidence="2 5" id="KW-0812">Transmembrane</keyword>
<feature type="transmembrane region" description="Helical" evidence="5">
    <location>
        <begin position="90"/>
        <end position="112"/>
    </location>
</feature>
<dbReference type="InterPro" id="IPR007300">
    <property type="entry name" value="CidB/LrgB"/>
</dbReference>